<dbReference type="Gene3D" id="3.40.50.300">
    <property type="entry name" value="P-loop containing nucleotide triphosphate hydrolases"/>
    <property type="match status" value="1"/>
</dbReference>
<proteinExistence type="predicted"/>
<dbReference type="HOGENOM" id="CLU_015256_4_0_1"/>
<dbReference type="EMBL" id="JH930472">
    <property type="protein sequence ID" value="EKM56166.1"/>
    <property type="molecule type" value="Genomic_DNA"/>
</dbReference>
<dbReference type="InParanoid" id="K5V105"/>
<keyword evidence="3" id="KW-1185">Reference proteome</keyword>
<accession>K5V105</accession>
<protein>
    <recommendedName>
        <fullName evidence="4">Zona occludens toxin N-terminal domain-containing protein</fullName>
    </recommendedName>
</protein>
<dbReference type="RefSeq" id="XP_007396461.1">
    <property type="nucleotide sequence ID" value="XM_007396399.1"/>
</dbReference>
<sequence length="420" mass="45368">MVHSRGPEYALLSGDRPKDDATGHAFRTAPVFTGDALDALGPAVLPQRAVYGRVVSQRADGFPSSPVSPVLYINTNAPFSGLVCGLQGSGKSHSTSVLLESCLMSDPRLGTLPEPLSALVFHFDTAAGGGAVQPCEAAYLSMLDPQNGGDAVAPTVTVLVLPSNIRAMRRVYAKLPAVRVEPLHFSPEDISGERLLAMMRVEENGQMPLYMEAVMTILRSMEDSFDYTKFREELGAQSFSGTQKSMLKLRLSLLDSCLKDGNASNRVSTRFKKGHLTIIDLSSPFMDGSSACGFFDLILGLFVEADVKASGKVYLSDAQSGASSRLTDSLLTIIRQYRHLGTRVLVSTQEPTVVPAKLLALCSFIVAHRFQSPEWLRALTRHVAVPERNLDALFAKVRACCSALFLFLPSSVLVDELGGR</sequence>
<dbReference type="InterPro" id="IPR027417">
    <property type="entry name" value="P-loop_NTPase"/>
</dbReference>
<dbReference type="AlphaFoldDB" id="K5V105"/>
<dbReference type="SUPFAM" id="SSF52540">
    <property type="entry name" value="P-loop containing nucleoside triphosphate hydrolases"/>
    <property type="match status" value="1"/>
</dbReference>
<dbReference type="KEGG" id="pco:PHACADRAFT_145298"/>
<evidence type="ECO:0000256" key="1">
    <source>
        <dbReference type="SAM" id="MobiDB-lite"/>
    </source>
</evidence>
<dbReference type="OrthoDB" id="2316594at2759"/>
<gene>
    <name evidence="2" type="ORF">PHACADRAFT_145298</name>
</gene>
<dbReference type="GeneID" id="18908657"/>
<evidence type="ECO:0000313" key="2">
    <source>
        <dbReference type="EMBL" id="EKM56166.1"/>
    </source>
</evidence>
<evidence type="ECO:0008006" key="4">
    <source>
        <dbReference type="Google" id="ProtNLM"/>
    </source>
</evidence>
<feature type="region of interest" description="Disordered" evidence="1">
    <location>
        <begin position="1"/>
        <end position="21"/>
    </location>
</feature>
<dbReference type="Proteomes" id="UP000008370">
    <property type="component" value="Unassembled WGS sequence"/>
</dbReference>
<name>K5V105_PHACS</name>
<evidence type="ECO:0000313" key="3">
    <source>
        <dbReference type="Proteomes" id="UP000008370"/>
    </source>
</evidence>
<reference evidence="2 3" key="1">
    <citation type="journal article" date="2012" name="BMC Genomics">
        <title>Comparative genomics of the white-rot fungi, Phanerochaete carnosa and P. chrysosporium, to elucidate the genetic basis of the distinct wood types they colonize.</title>
        <authorList>
            <person name="Suzuki H."/>
            <person name="MacDonald J."/>
            <person name="Syed K."/>
            <person name="Salamov A."/>
            <person name="Hori C."/>
            <person name="Aerts A."/>
            <person name="Henrissat B."/>
            <person name="Wiebenga A."/>
            <person name="vanKuyk P.A."/>
            <person name="Barry K."/>
            <person name="Lindquist E."/>
            <person name="LaButti K."/>
            <person name="Lapidus A."/>
            <person name="Lucas S."/>
            <person name="Coutinho P."/>
            <person name="Gong Y."/>
            <person name="Samejima M."/>
            <person name="Mahadevan R."/>
            <person name="Abou-Zaid M."/>
            <person name="de Vries R.P."/>
            <person name="Igarashi K."/>
            <person name="Yadav J.S."/>
            <person name="Grigoriev I.V."/>
            <person name="Master E.R."/>
        </authorList>
    </citation>
    <scope>NUCLEOTIDE SEQUENCE [LARGE SCALE GENOMIC DNA]</scope>
    <source>
        <strain evidence="2 3">HHB-10118-sp</strain>
    </source>
</reference>
<organism evidence="2 3">
    <name type="scientific">Phanerochaete carnosa (strain HHB-10118-sp)</name>
    <name type="common">White-rot fungus</name>
    <name type="synonym">Peniophora carnosa</name>
    <dbReference type="NCBI Taxonomy" id="650164"/>
    <lineage>
        <taxon>Eukaryota</taxon>
        <taxon>Fungi</taxon>
        <taxon>Dikarya</taxon>
        <taxon>Basidiomycota</taxon>
        <taxon>Agaricomycotina</taxon>
        <taxon>Agaricomycetes</taxon>
        <taxon>Polyporales</taxon>
        <taxon>Phanerochaetaceae</taxon>
        <taxon>Phanerochaete</taxon>
    </lineage>
</organism>